<dbReference type="Pfam" id="PF01715">
    <property type="entry name" value="IPPT"/>
    <property type="match status" value="1"/>
</dbReference>
<dbReference type="NCBIfam" id="TIGR00174">
    <property type="entry name" value="miaA"/>
    <property type="match status" value="1"/>
</dbReference>
<comment type="catalytic activity">
    <reaction evidence="9 10 11">
        <text>adenosine(37) in tRNA + dimethylallyl diphosphate = N(6)-dimethylallyladenosine(37) in tRNA + diphosphate</text>
        <dbReference type="Rhea" id="RHEA:26482"/>
        <dbReference type="Rhea" id="RHEA-COMP:10162"/>
        <dbReference type="Rhea" id="RHEA-COMP:10375"/>
        <dbReference type="ChEBI" id="CHEBI:33019"/>
        <dbReference type="ChEBI" id="CHEBI:57623"/>
        <dbReference type="ChEBI" id="CHEBI:74411"/>
        <dbReference type="ChEBI" id="CHEBI:74415"/>
        <dbReference type="EC" id="2.5.1.75"/>
    </reaction>
</comment>
<feature type="binding site" evidence="10">
    <location>
        <begin position="11"/>
        <end position="16"/>
    </location>
    <ligand>
        <name>substrate</name>
    </ligand>
</feature>
<evidence type="ECO:0000313" key="15">
    <source>
        <dbReference type="Proteomes" id="UP000179324"/>
    </source>
</evidence>
<comment type="function">
    <text evidence="2 10 12">Catalyzes the transfer of a dimethylallyl group onto the adenine at position 37 in tRNAs that read codons beginning with uridine, leading to the formation of N6-(dimethylallyl)adenosine (i(6)A).</text>
</comment>
<dbReference type="InterPro" id="IPR039657">
    <property type="entry name" value="Dimethylallyltransferase"/>
</dbReference>
<evidence type="ECO:0000256" key="5">
    <source>
        <dbReference type="ARBA" id="ARBA00022694"/>
    </source>
</evidence>
<dbReference type="EMBL" id="MFKI01000010">
    <property type="protein sequence ID" value="OGG39550.1"/>
    <property type="molecule type" value="Genomic_DNA"/>
</dbReference>
<evidence type="ECO:0000256" key="7">
    <source>
        <dbReference type="ARBA" id="ARBA00022840"/>
    </source>
</evidence>
<dbReference type="PANTHER" id="PTHR11088:SF60">
    <property type="entry name" value="TRNA DIMETHYLALLYLTRANSFERASE"/>
    <property type="match status" value="1"/>
</dbReference>
<reference evidence="14 15" key="1">
    <citation type="journal article" date="2016" name="Nat. Commun.">
        <title>Thousands of microbial genomes shed light on interconnected biogeochemical processes in an aquifer system.</title>
        <authorList>
            <person name="Anantharaman K."/>
            <person name="Brown C.T."/>
            <person name="Hug L.A."/>
            <person name="Sharon I."/>
            <person name="Castelle C.J."/>
            <person name="Probst A.J."/>
            <person name="Thomas B.C."/>
            <person name="Singh A."/>
            <person name="Wilkins M.J."/>
            <person name="Karaoz U."/>
            <person name="Brodie E.L."/>
            <person name="Williams K.H."/>
            <person name="Hubbard S.S."/>
            <person name="Banfield J.F."/>
        </authorList>
    </citation>
    <scope>NUCLEOTIDE SEQUENCE [LARGE SCALE GENOMIC DNA]</scope>
</reference>
<accession>A0A1F6BRL3</accession>
<comment type="subunit">
    <text evidence="10">Monomer.</text>
</comment>
<evidence type="ECO:0000256" key="13">
    <source>
        <dbReference type="RuleBase" id="RU003785"/>
    </source>
</evidence>
<evidence type="ECO:0000256" key="6">
    <source>
        <dbReference type="ARBA" id="ARBA00022741"/>
    </source>
</evidence>
<keyword evidence="4 10" id="KW-0808">Transferase</keyword>
<evidence type="ECO:0000256" key="12">
    <source>
        <dbReference type="RuleBase" id="RU003784"/>
    </source>
</evidence>
<feature type="site" description="Interaction with substrate tRNA" evidence="10">
    <location>
        <position position="118"/>
    </location>
</feature>
<dbReference type="GO" id="GO:0005524">
    <property type="term" value="F:ATP binding"/>
    <property type="evidence" value="ECO:0007669"/>
    <property type="project" value="UniProtKB-UniRule"/>
</dbReference>
<sequence length="290" mass="33239">MKKIIAIIGPTASGKTALAVRLAKKFGGELISADSRQIYKGMDIGTAKDKSYPQYLVDSLSPKTTFNVLRFKNLCLRNIREVSKKNKLPILVGGSGLYLNVVLYNLKIPKVRADEYLRIKLEKLALGELEKRLKKLDPEAARITAGNKRRIIRALEVIAKTGKPFSEQRKKGKPLFDTLVIGIKVPREKLYERIEKRIDEQIKKGLVGEVKNLVKKYGKNTYALRGTIAYKELIPYLSGETTLESAIQEIKKNSRRFSRRQMTWFRAQPDVRWVDSFKETEKLIRKFLKN</sequence>
<evidence type="ECO:0000256" key="4">
    <source>
        <dbReference type="ARBA" id="ARBA00022679"/>
    </source>
</evidence>
<dbReference type="EC" id="2.5.1.75" evidence="10"/>
<protein>
    <recommendedName>
        <fullName evidence="10">tRNA dimethylallyltransferase</fullName>
        <ecNumber evidence="10">2.5.1.75</ecNumber>
    </recommendedName>
    <alternativeName>
        <fullName evidence="10">Dimethylallyl diphosphate:tRNA dimethylallyltransferase</fullName>
        <shortName evidence="10">DMAPP:tRNA dimethylallyltransferase</shortName>
        <shortName evidence="10">DMATase</shortName>
    </alternativeName>
    <alternativeName>
        <fullName evidence="10">Isopentenyl-diphosphate:tRNA isopentenyltransferase</fullName>
        <shortName evidence="10">IPP transferase</shortName>
        <shortName evidence="10">IPPT</shortName>
        <shortName evidence="10">IPTase</shortName>
    </alternativeName>
</protein>
<evidence type="ECO:0000256" key="9">
    <source>
        <dbReference type="ARBA" id="ARBA00049563"/>
    </source>
</evidence>
<gene>
    <name evidence="10" type="primary">miaA</name>
    <name evidence="14" type="ORF">A2127_01230</name>
</gene>
<comment type="similarity">
    <text evidence="3 10 13">Belongs to the IPP transferase family.</text>
</comment>
<comment type="caution">
    <text evidence="10">Lacks conserved residue(s) required for the propagation of feature annotation.</text>
</comment>
<dbReference type="Gene3D" id="3.40.50.300">
    <property type="entry name" value="P-loop containing nucleotide triphosphate hydrolases"/>
    <property type="match status" value="1"/>
</dbReference>
<comment type="cofactor">
    <cofactor evidence="1 10">
        <name>Mg(2+)</name>
        <dbReference type="ChEBI" id="CHEBI:18420"/>
    </cofactor>
</comment>
<evidence type="ECO:0000256" key="1">
    <source>
        <dbReference type="ARBA" id="ARBA00001946"/>
    </source>
</evidence>
<dbReference type="InterPro" id="IPR018022">
    <property type="entry name" value="IPT"/>
</dbReference>
<dbReference type="SUPFAM" id="SSF52540">
    <property type="entry name" value="P-loop containing nucleoside triphosphate hydrolases"/>
    <property type="match status" value="2"/>
</dbReference>
<evidence type="ECO:0000256" key="10">
    <source>
        <dbReference type="HAMAP-Rule" id="MF_00185"/>
    </source>
</evidence>
<dbReference type="InterPro" id="IPR027417">
    <property type="entry name" value="P-loop_NTPase"/>
</dbReference>
<feature type="binding site" evidence="10">
    <location>
        <begin position="9"/>
        <end position="16"/>
    </location>
    <ligand>
        <name>ATP</name>
        <dbReference type="ChEBI" id="CHEBI:30616"/>
    </ligand>
</feature>
<dbReference type="Gene3D" id="1.10.20.140">
    <property type="match status" value="1"/>
</dbReference>
<comment type="caution">
    <text evidence="14">The sequence shown here is derived from an EMBL/GenBank/DDBJ whole genome shotgun (WGS) entry which is preliminary data.</text>
</comment>
<keyword evidence="6 10" id="KW-0547">Nucleotide-binding</keyword>
<dbReference type="GO" id="GO:0006400">
    <property type="term" value="P:tRNA modification"/>
    <property type="evidence" value="ECO:0007669"/>
    <property type="project" value="TreeGrafter"/>
</dbReference>
<evidence type="ECO:0000256" key="11">
    <source>
        <dbReference type="RuleBase" id="RU003783"/>
    </source>
</evidence>
<name>A0A1F6BRL3_9BACT</name>
<evidence type="ECO:0000256" key="3">
    <source>
        <dbReference type="ARBA" id="ARBA00005842"/>
    </source>
</evidence>
<keyword evidence="5 10" id="KW-0819">tRNA processing</keyword>
<evidence type="ECO:0000256" key="2">
    <source>
        <dbReference type="ARBA" id="ARBA00003213"/>
    </source>
</evidence>
<dbReference type="Proteomes" id="UP000179324">
    <property type="component" value="Unassembled WGS sequence"/>
</dbReference>
<evidence type="ECO:0000313" key="14">
    <source>
        <dbReference type="EMBL" id="OGG39550.1"/>
    </source>
</evidence>
<feature type="region of interest" description="Interaction with substrate tRNA" evidence="10">
    <location>
        <begin position="34"/>
        <end position="37"/>
    </location>
</feature>
<dbReference type="PANTHER" id="PTHR11088">
    <property type="entry name" value="TRNA DIMETHYLALLYLTRANSFERASE"/>
    <property type="match status" value="1"/>
</dbReference>
<proteinExistence type="inferred from homology"/>
<feature type="site" description="Interaction with substrate tRNA" evidence="10">
    <location>
        <position position="95"/>
    </location>
</feature>
<dbReference type="GO" id="GO:0052381">
    <property type="term" value="F:tRNA dimethylallyltransferase activity"/>
    <property type="evidence" value="ECO:0007669"/>
    <property type="project" value="UniProtKB-UniRule"/>
</dbReference>
<dbReference type="AlphaFoldDB" id="A0A1F6BRL3"/>
<evidence type="ECO:0000256" key="8">
    <source>
        <dbReference type="ARBA" id="ARBA00022842"/>
    </source>
</evidence>
<organism evidence="14 15">
    <name type="scientific">Candidatus Jorgensenbacteria bacterium GWC1_48_12</name>
    <dbReference type="NCBI Taxonomy" id="1798469"/>
    <lineage>
        <taxon>Bacteria</taxon>
        <taxon>Candidatus Joergenseniibacteriota</taxon>
    </lineage>
</organism>
<dbReference type="HAMAP" id="MF_00185">
    <property type="entry name" value="IPP_trans"/>
    <property type="match status" value="1"/>
</dbReference>
<keyword evidence="7 10" id="KW-0067">ATP-binding</keyword>
<keyword evidence="8 10" id="KW-0460">Magnesium</keyword>